<evidence type="ECO:0000313" key="2">
    <source>
        <dbReference type="EMBL" id="SHF76965.1"/>
    </source>
</evidence>
<protein>
    <submittedName>
        <fullName evidence="2">Hemerythrin-like domain-containing protein</fullName>
    </submittedName>
</protein>
<gene>
    <name evidence="2" type="ORF">SAMN05444405_11384</name>
</gene>
<sequence length="184" mass="21420">MKPTEDLKHDHQAIETVLRILTKISDNAKNAHKPELDDLDKIIDFLRLFADKFHHGKEETIYFPALVEEGMSNENSPVAVMRFEHEVGRGYIKDIASAIELMKSGDESAVNKFIESVENYVTLMENHIQKENNILFPMGDKLIPSVKQPFLYKDFVFMEGKLFGQDAHKYYHDLLRQFENKYLT</sequence>
<reference evidence="3" key="1">
    <citation type="submission" date="2016-11" db="EMBL/GenBank/DDBJ databases">
        <authorList>
            <person name="Varghese N."/>
            <person name="Submissions S."/>
        </authorList>
    </citation>
    <scope>NUCLEOTIDE SEQUENCE [LARGE SCALE GENOMIC DNA]</scope>
    <source>
        <strain evidence="3">DSM 26991</strain>
    </source>
</reference>
<dbReference type="EMBL" id="FQTV01000013">
    <property type="protein sequence ID" value="SHF76965.1"/>
    <property type="molecule type" value="Genomic_DNA"/>
</dbReference>
<name>A0A1M5ECP5_9BACE</name>
<dbReference type="Proteomes" id="UP000184509">
    <property type="component" value="Unassembled WGS sequence"/>
</dbReference>
<evidence type="ECO:0000259" key="1">
    <source>
        <dbReference type="Pfam" id="PF01814"/>
    </source>
</evidence>
<evidence type="ECO:0000313" key="3">
    <source>
        <dbReference type="Proteomes" id="UP000184509"/>
    </source>
</evidence>
<accession>A0A1M5ECP5</accession>
<dbReference type="PANTHER" id="PTHR39966">
    <property type="entry name" value="BLL2471 PROTEIN-RELATED"/>
    <property type="match status" value="1"/>
</dbReference>
<dbReference type="CDD" id="cd12108">
    <property type="entry name" value="Hr-like"/>
    <property type="match status" value="1"/>
</dbReference>
<feature type="domain" description="Hemerythrin-like" evidence="1">
    <location>
        <begin position="3"/>
        <end position="138"/>
    </location>
</feature>
<dbReference type="Pfam" id="PF01814">
    <property type="entry name" value="Hemerythrin"/>
    <property type="match status" value="1"/>
</dbReference>
<dbReference type="RefSeq" id="WP_073402865.1">
    <property type="nucleotide sequence ID" value="NZ_FQTV01000013.1"/>
</dbReference>
<keyword evidence="3" id="KW-1185">Reference proteome</keyword>
<organism evidence="2 3">
    <name type="scientific">Bacteroides luti</name>
    <dbReference type="NCBI Taxonomy" id="1297750"/>
    <lineage>
        <taxon>Bacteria</taxon>
        <taxon>Pseudomonadati</taxon>
        <taxon>Bacteroidota</taxon>
        <taxon>Bacteroidia</taxon>
        <taxon>Bacteroidales</taxon>
        <taxon>Bacteroidaceae</taxon>
        <taxon>Bacteroides</taxon>
    </lineage>
</organism>
<dbReference type="OrthoDB" id="9785474at2"/>
<dbReference type="PANTHER" id="PTHR39966:SF1">
    <property type="entry name" value="HEMERYTHRIN-LIKE DOMAIN-CONTAINING PROTEIN"/>
    <property type="match status" value="1"/>
</dbReference>
<proteinExistence type="predicted"/>
<dbReference type="STRING" id="1297750.SAMN05444405_11384"/>
<dbReference type="Gene3D" id="1.20.120.520">
    <property type="entry name" value="nmb1532 protein domain like"/>
    <property type="match status" value="1"/>
</dbReference>
<dbReference type="InterPro" id="IPR012312">
    <property type="entry name" value="Hemerythrin-like"/>
</dbReference>
<dbReference type="GO" id="GO:0005886">
    <property type="term" value="C:plasma membrane"/>
    <property type="evidence" value="ECO:0007669"/>
    <property type="project" value="TreeGrafter"/>
</dbReference>
<dbReference type="AlphaFoldDB" id="A0A1M5ECP5"/>